<dbReference type="EMBL" id="CAJNOK010005291">
    <property type="protein sequence ID" value="CAF0967489.1"/>
    <property type="molecule type" value="Genomic_DNA"/>
</dbReference>
<proteinExistence type="predicted"/>
<evidence type="ECO:0000256" key="1">
    <source>
        <dbReference type="SAM" id="SignalP"/>
    </source>
</evidence>
<dbReference type="EMBL" id="CAJOBA010005297">
    <property type="protein sequence ID" value="CAF3739180.1"/>
    <property type="molecule type" value="Genomic_DNA"/>
</dbReference>
<gene>
    <name evidence="2" type="ORF">GPM918_LOCUS8059</name>
    <name evidence="3" type="ORF">OVA965_LOCUS12925</name>
    <name evidence="4" type="ORF">SRO942_LOCUS8059</name>
    <name evidence="5" type="ORF">TMI583_LOCUS12929</name>
</gene>
<reference evidence="2" key="1">
    <citation type="submission" date="2021-02" db="EMBL/GenBank/DDBJ databases">
        <authorList>
            <person name="Nowell W R."/>
        </authorList>
    </citation>
    <scope>NUCLEOTIDE SEQUENCE</scope>
</reference>
<organism evidence="2 6">
    <name type="scientific">Didymodactylos carnosus</name>
    <dbReference type="NCBI Taxonomy" id="1234261"/>
    <lineage>
        <taxon>Eukaryota</taxon>
        <taxon>Metazoa</taxon>
        <taxon>Spiralia</taxon>
        <taxon>Gnathifera</taxon>
        <taxon>Rotifera</taxon>
        <taxon>Eurotatoria</taxon>
        <taxon>Bdelloidea</taxon>
        <taxon>Philodinida</taxon>
        <taxon>Philodinidae</taxon>
        <taxon>Didymodactylos</taxon>
    </lineage>
</organism>
<keyword evidence="1" id="KW-0732">Signal</keyword>
<dbReference type="AlphaFoldDB" id="A0A813YVQ3"/>
<evidence type="ECO:0000313" key="4">
    <source>
        <dbReference type="EMBL" id="CAF3674339.1"/>
    </source>
</evidence>
<feature type="signal peptide" evidence="1">
    <location>
        <begin position="1"/>
        <end position="19"/>
    </location>
</feature>
<evidence type="ECO:0000313" key="6">
    <source>
        <dbReference type="Proteomes" id="UP000663829"/>
    </source>
</evidence>
<dbReference type="Proteomes" id="UP000682733">
    <property type="component" value="Unassembled WGS sequence"/>
</dbReference>
<protein>
    <submittedName>
        <fullName evidence="2">Uncharacterized protein</fullName>
    </submittedName>
</protein>
<dbReference type="Proteomes" id="UP000681722">
    <property type="component" value="Unassembled WGS sequence"/>
</dbReference>
<dbReference type="Proteomes" id="UP000663829">
    <property type="component" value="Unassembled WGS sequence"/>
</dbReference>
<comment type="caution">
    <text evidence="2">The sequence shown here is derived from an EMBL/GenBank/DDBJ whole genome shotgun (WGS) entry which is preliminary data.</text>
</comment>
<dbReference type="OrthoDB" id="10037132at2759"/>
<keyword evidence="6" id="KW-1185">Reference proteome</keyword>
<accession>A0A813YVQ3</accession>
<name>A0A813YVQ3_9BILA</name>
<dbReference type="EMBL" id="CAJNOQ010001368">
    <property type="protein sequence ID" value="CAF0889792.1"/>
    <property type="molecule type" value="Genomic_DNA"/>
</dbReference>
<evidence type="ECO:0000313" key="2">
    <source>
        <dbReference type="EMBL" id="CAF0889792.1"/>
    </source>
</evidence>
<feature type="chain" id="PRO_5036223669" evidence="1">
    <location>
        <begin position="20"/>
        <end position="110"/>
    </location>
</feature>
<dbReference type="EMBL" id="CAJOBC010001368">
    <property type="protein sequence ID" value="CAF3674339.1"/>
    <property type="molecule type" value="Genomic_DNA"/>
</dbReference>
<evidence type="ECO:0000313" key="3">
    <source>
        <dbReference type="EMBL" id="CAF0967489.1"/>
    </source>
</evidence>
<evidence type="ECO:0000313" key="5">
    <source>
        <dbReference type="EMBL" id="CAF3739180.1"/>
    </source>
</evidence>
<dbReference type="Proteomes" id="UP000677228">
    <property type="component" value="Unassembled WGS sequence"/>
</dbReference>
<sequence length="110" mass="13050">MKTLLFIIIQSATLYNTDSDEWLDEQLKTLTDDQLEELDRFADKSMMTRSKNNDDNAELTRYTRHVKRDALWTTTEVLDCIRRLKHFGQGTKLDLVTEMLNCYRRMKNIG</sequence>